<dbReference type="EMBL" id="HG992982">
    <property type="protein sequence ID" value="CAE7185097.1"/>
    <property type="molecule type" value="Genomic_DNA"/>
</dbReference>
<evidence type="ECO:0000313" key="5">
    <source>
        <dbReference type="EMBL" id="CAE7185097.1"/>
    </source>
</evidence>
<dbReference type="AlphaFoldDB" id="A0A6S6W544"/>
<gene>
    <name evidence="5" type="ORF">PTTW11_06742</name>
</gene>
<keyword evidence="1" id="KW-0285">Flavoprotein</keyword>
<accession>A0A6S6W544</accession>
<keyword evidence="2" id="KW-0274">FAD</keyword>
<evidence type="ECO:0000259" key="4">
    <source>
        <dbReference type="Pfam" id="PF01494"/>
    </source>
</evidence>
<dbReference type="GO" id="GO:0016491">
    <property type="term" value="F:oxidoreductase activity"/>
    <property type="evidence" value="ECO:0007669"/>
    <property type="project" value="UniProtKB-KW"/>
</dbReference>
<dbReference type="SUPFAM" id="SSF51905">
    <property type="entry name" value="FAD/NAD(P)-binding domain"/>
    <property type="match status" value="1"/>
</dbReference>
<evidence type="ECO:0000256" key="2">
    <source>
        <dbReference type="ARBA" id="ARBA00022827"/>
    </source>
</evidence>
<dbReference type="PRINTS" id="PR00420">
    <property type="entry name" value="RNGMNOXGNASE"/>
</dbReference>
<dbReference type="Proteomes" id="UP000472372">
    <property type="component" value="Chromosome 6"/>
</dbReference>
<reference evidence="5" key="1">
    <citation type="submission" date="2021-02" db="EMBL/GenBank/DDBJ databases">
        <authorList>
            <person name="Syme A R."/>
            <person name="Syme A R."/>
            <person name="Moolhuijzen P."/>
        </authorList>
    </citation>
    <scope>NUCLEOTIDE SEQUENCE</scope>
    <source>
        <strain evidence="5">W1-1</strain>
    </source>
</reference>
<name>A0A6S6W544_9PLEO</name>
<dbReference type="InterPro" id="IPR002938">
    <property type="entry name" value="FAD-bd"/>
</dbReference>
<sequence>MHLLCTFFVQQSSINQIHTSIMSEMKEKPFEVAICGGGIGGLCLAIGLHNHGIPFTVYEAASEFAEVGAGMSFGCNSLRAMSLIDPAILTAYRAEETVNAWANKRQNWFEFRHGYRSSSDYEAFSDPGSTSTTADGLIYEFPEGYMGQSSIHRARFINALLTLVPPERIKLGKRVQHVSADSEDDAKDEIVDAEESNGPKLRNFAFVNENPASRSQKPRIQFTDGTSTTADVVVGCDGVKSRVRRFVVGSDHPEVEPRFTGKYCYRAIVDMDRLRALVGSERATNSVMYLGHHGHVVTYPIEHGTKANIVAFHSEENGKWTPEDWVVPCTFDRIVADFQGWDRTVLSIISLLDENPSVWALFSHPNTPNYSRNHICLLGDAAHAGTPHQGAAGGQAIEDALVLSELLGRITDNNSDAIKNALQAYDAVRRPRAQRVVRTSDAAGAIYDFEDKELGSNCMRIREDLRCRFDWIWEHDPQEDVNNALRLSGIAV</sequence>
<dbReference type="GO" id="GO:0044550">
    <property type="term" value="P:secondary metabolite biosynthetic process"/>
    <property type="evidence" value="ECO:0007669"/>
    <property type="project" value="TreeGrafter"/>
</dbReference>
<dbReference type="PANTHER" id="PTHR46720">
    <property type="entry name" value="HYDROXYLASE, PUTATIVE (AFU_ORTHOLOGUE AFUA_3G01460)-RELATED"/>
    <property type="match status" value="1"/>
</dbReference>
<keyword evidence="3" id="KW-0560">Oxidoreductase</keyword>
<feature type="domain" description="FAD-binding" evidence="4">
    <location>
        <begin position="31"/>
        <end position="439"/>
    </location>
</feature>
<dbReference type="Pfam" id="PF01494">
    <property type="entry name" value="FAD_binding_3"/>
    <property type="match status" value="1"/>
</dbReference>
<dbReference type="InterPro" id="IPR051104">
    <property type="entry name" value="FAD_monoxygenase"/>
</dbReference>
<dbReference type="GO" id="GO:0071949">
    <property type="term" value="F:FAD binding"/>
    <property type="evidence" value="ECO:0007669"/>
    <property type="project" value="InterPro"/>
</dbReference>
<proteinExistence type="predicted"/>
<evidence type="ECO:0000313" key="6">
    <source>
        <dbReference type="Proteomes" id="UP000472372"/>
    </source>
</evidence>
<dbReference type="Gene3D" id="3.50.50.60">
    <property type="entry name" value="FAD/NAD(P)-binding domain"/>
    <property type="match status" value="1"/>
</dbReference>
<organism evidence="5 6">
    <name type="scientific">Pyrenophora teres f. teres</name>
    <dbReference type="NCBI Taxonomy" id="97479"/>
    <lineage>
        <taxon>Eukaryota</taxon>
        <taxon>Fungi</taxon>
        <taxon>Dikarya</taxon>
        <taxon>Ascomycota</taxon>
        <taxon>Pezizomycotina</taxon>
        <taxon>Dothideomycetes</taxon>
        <taxon>Pleosporomycetidae</taxon>
        <taxon>Pleosporales</taxon>
        <taxon>Pleosporineae</taxon>
        <taxon>Pleosporaceae</taxon>
        <taxon>Pyrenophora</taxon>
    </lineage>
</organism>
<evidence type="ECO:0000256" key="1">
    <source>
        <dbReference type="ARBA" id="ARBA00022630"/>
    </source>
</evidence>
<protein>
    <submittedName>
        <fullName evidence="5">FAD NAD-binding protein</fullName>
    </submittedName>
</protein>
<evidence type="ECO:0000256" key="3">
    <source>
        <dbReference type="ARBA" id="ARBA00023002"/>
    </source>
</evidence>
<dbReference type="PANTHER" id="PTHR46720:SF3">
    <property type="entry name" value="FAD-BINDING DOMAIN-CONTAINING PROTEIN-RELATED"/>
    <property type="match status" value="1"/>
</dbReference>
<dbReference type="InterPro" id="IPR036188">
    <property type="entry name" value="FAD/NAD-bd_sf"/>
</dbReference>
<dbReference type="SUPFAM" id="SSF54373">
    <property type="entry name" value="FAD-linked reductases, C-terminal domain"/>
    <property type="match status" value="1"/>
</dbReference>